<dbReference type="EMBL" id="JARQZJ010000072">
    <property type="protein sequence ID" value="KAK9882078.1"/>
    <property type="molecule type" value="Genomic_DNA"/>
</dbReference>
<dbReference type="SMART" id="SM00562">
    <property type="entry name" value="NDK"/>
    <property type="match status" value="1"/>
</dbReference>
<dbReference type="PANTHER" id="PTHR46161">
    <property type="entry name" value="NUCLEOSIDE DIPHOSPHATE KINASE"/>
    <property type="match status" value="1"/>
</dbReference>
<dbReference type="PANTHER" id="PTHR46161:SF1">
    <property type="entry name" value="NUCLEOSIDE DIPHOSPHATE KINASE HOMOLOG 5"/>
    <property type="match status" value="1"/>
</dbReference>
<dbReference type="PROSITE" id="PS51374">
    <property type="entry name" value="NDPK_LIKE"/>
    <property type="match status" value="1"/>
</dbReference>
<keyword evidence="6" id="KW-1185">Reference proteome</keyword>
<name>A0AAW1UNH6_9CUCU</name>
<dbReference type="CDD" id="cd22970">
    <property type="entry name" value="DD_NDKH5-like"/>
    <property type="match status" value="1"/>
</dbReference>
<feature type="domain" description="Nucleoside diphosphate kinase-like" evidence="4">
    <location>
        <begin position="180"/>
        <end position="321"/>
    </location>
</feature>
<dbReference type="Proteomes" id="UP001431783">
    <property type="component" value="Unassembled WGS sequence"/>
</dbReference>
<evidence type="ECO:0000313" key="5">
    <source>
        <dbReference type="EMBL" id="KAK9882078.1"/>
    </source>
</evidence>
<dbReference type="InterPro" id="IPR034907">
    <property type="entry name" value="NDK-like_dom"/>
</dbReference>
<dbReference type="Gene3D" id="3.30.70.141">
    <property type="entry name" value="Nucleoside diphosphate kinase-like domain"/>
    <property type="match status" value="1"/>
</dbReference>
<dbReference type="Gene3D" id="1.20.890.10">
    <property type="entry name" value="cAMP-dependent protein kinase regulatory subunit, dimerization-anchoring domain"/>
    <property type="match status" value="1"/>
</dbReference>
<comment type="caution">
    <text evidence="2">Lacks conserved residue(s) required for the propagation of feature annotation.</text>
</comment>
<dbReference type="SUPFAM" id="SSF54919">
    <property type="entry name" value="Nucleoside diphosphate kinase, NDK"/>
    <property type="match status" value="1"/>
</dbReference>
<sequence>MSEFQPESDGASEYEIIEPIDELLEAINEEEILLKGQKQLQMSVVKKPYDESGHPKTKEDSRDHLDMKDRKSHETLTELTGERGESVESSLHSSHTSSCLCLPDLYICVKHGGTFSQDEEATIKSIKQSGIYIWKEDECPCLHEEKLYPSLDGSTHETITSDYLSPKSMKNIICSYKNTYQRTIVMVKPEAMIFKEVIKRAFLYVGGLNIINERILHLTPEQVSDIYSDEYFEKLDLPLFVLQMSRKPISVLSIGGLNAIEIVKSMVGPDKIIPSSWFFPSSIRHRIRVLSDVADAMHVSEDVETAATEGRYFYSHSIFEPYPKTPLKVKDYCMKYINPILNQGLAAVAYSKPQDPVSFLAEWLLLHNTYRPFYRPAHINKAAT</sequence>
<dbReference type="GO" id="GO:1902176">
    <property type="term" value="P:negative regulation of oxidative stress-induced intrinsic apoptotic signaling pathway"/>
    <property type="evidence" value="ECO:0007669"/>
    <property type="project" value="TreeGrafter"/>
</dbReference>
<dbReference type="GO" id="GO:0003341">
    <property type="term" value="P:cilium movement"/>
    <property type="evidence" value="ECO:0007669"/>
    <property type="project" value="TreeGrafter"/>
</dbReference>
<dbReference type="InterPro" id="IPR036850">
    <property type="entry name" value="NDK-like_dom_sf"/>
</dbReference>
<evidence type="ECO:0000256" key="3">
    <source>
        <dbReference type="SAM" id="MobiDB-lite"/>
    </source>
</evidence>
<comment type="caution">
    <text evidence="5">The sequence shown here is derived from an EMBL/GenBank/DDBJ whole genome shotgun (WGS) entry which is preliminary data.</text>
</comment>
<evidence type="ECO:0000313" key="6">
    <source>
        <dbReference type="Proteomes" id="UP001431783"/>
    </source>
</evidence>
<comment type="similarity">
    <text evidence="1 2">Belongs to the NDK family.</text>
</comment>
<evidence type="ECO:0000256" key="2">
    <source>
        <dbReference type="PROSITE-ProRule" id="PRU00706"/>
    </source>
</evidence>
<accession>A0AAW1UNH6</accession>
<dbReference type="AlphaFoldDB" id="A0AAW1UNH6"/>
<dbReference type="InterPro" id="IPR007858">
    <property type="entry name" value="Dpy-30_motif"/>
</dbReference>
<proteinExistence type="inferred from homology"/>
<feature type="region of interest" description="Disordered" evidence="3">
    <location>
        <begin position="45"/>
        <end position="89"/>
    </location>
</feature>
<dbReference type="GO" id="GO:0005929">
    <property type="term" value="C:cilium"/>
    <property type="evidence" value="ECO:0007669"/>
    <property type="project" value="TreeGrafter"/>
</dbReference>
<dbReference type="Pfam" id="PF00334">
    <property type="entry name" value="NDK"/>
    <property type="match status" value="1"/>
</dbReference>
<evidence type="ECO:0000256" key="1">
    <source>
        <dbReference type="ARBA" id="ARBA00008142"/>
    </source>
</evidence>
<dbReference type="Pfam" id="PF05186">
    <property type="entry name" value="Dpy-30"/>
    <property type="match status" value="1"/>
</dbReference>
<reference evidence="5 6" key="1">
    <citation type="submission" date="2023-03" db="EMBL/GenBank/DDBJ databases">
        <title>Genome insight into feeding habits of ladybird beetles.</title>
        <authorList>
            <person name="Li H.-S."/>
            <person name="Huang Y.-H."/>
            <person name="Pang H."/>
        </authorList>
    </citation>
    <scope>NUCLEOTIDE SEQUENCE [LARGE SCALE GENOMIC DNA]</scope>
    <source>
        <strain evidence="5">SYSU_2023b</strain>
        <tissue evidence="5">Whole body</tissue>
    </source>
</reference>
<organism evidence="5 6">
    <name type="scientific">Henosepilachna vigintioctopunctata</name>
    <dbReference type="NCBI Taxonomy" id="420089"/>
    <lineage>
        <taxon>Eukaryota</taxon>
        <taxon>Metazoa</taxon>
        <taxon>Ecdysozoa</taxon>
        <taxon>Arthropoda</taxon>
        <taxon>Hexapoda</taxon>
        <taxon>Insecta</taxon>
        <taxon>Pterygota</taxon>
        <taxon>Neoptera</taxon>
        <taxon>Endopterygota</taxon>
        <taxon>Coleoptera</taxon>
        <taxon>Polyphaga</taxon>
        <taxon>Cucujiformia</taxon>
        <taxon>Coccinelloidea</taxon>
        <taxon>Coccinellidae</taxon>
        <taxon>Epilachninae</taxon>
        <taxon>Epilachnini</taxon>
        <taxon>Henosepilachna</taxon>
    </lineage>
</organism>
<protein>
    <recommendedName>
        <fullName evidence="4">Nucleoside diphosphate kinase-like domain-containing protein</fullName>
    </recommendedName>
</protein>
<gene>
    <name evidence="5" type="ORF">WA026_018924</name>
</gene>
<evidence type="ECO:0000259" key="4">
    <source>
        <dbReference type="SMART" id="SM00562"/>
    </source>
</evidence>
<feature type="compositionally biased region" description="Basic and acidic residues" evidence="3">
    <location>
        <begin position="47"/>
        <end position="86"/>
    </location>
</feature>